<feature type="compositionally biased region" description="Acidic residues" evidence="7">
    <location>
        <begin position="173"/>
        <end position="183"/>
    </location>
</feature>
<accession>A0A0F7IS52</accession>
<keyword evidence="3 5" id="KW-0371">Homeobox</keyword>
<dbReference type="PANTHER" id="PTHR24333">
    <property type="entry name" value="HOMEO BOX HB9 LIKE A-RELATED"/>
    <property type="match status" value="1"/>
</dbReference>
<feature type="region of interest" description="Disordered" evidence="7">
    <location>
        <begin position="353"/>
        <end position="374"/>
    </location>
</feature>
<feature type="compositionally biased region" description="Basic and acidic residues" evidence="7">
    <location>
        <begin position="185"/>
        <end position="208"/>
    </location>
</feature>
<evidence type="ECO:0000256" key="2">
    <source>
        <dbReference type="ARBA" id="ARBA00023125"/>
    </source>
</evidence>
<keyword evidence="4 5" id="KW-0539">Nucleus</keyword>
<evidence type="ECO:0000256" key="4">
    <source>
        <dbReference type="ARBA" id="ARBA00023242"/>
    </source>
</evidence>
<dbReference type="EMBL" id="KP281292">
    <property type="protein sequence ID" value="AKG97526.1"/>
    <property type="molecule type" value="mRNA"/>
</dbReference>
<dbReference type="InterPro" id="IPR017970">
    <property type="entry name" value="Homeobox_CS"/>
</dbReference>
<dbReference type="SUPFAM" id="SSF46689">
    <property type="entry name" value="Homeodomain-like"/>
    <property type="match status" value="1"/>
</dbReference>
<dbReference type="Pfam" id="PF00046">
    <property type="entry name" value="Homeodomain"/>
    <property type="match status" value="1"/>
</dbReference>
<evidence type="ECO:0000313" key="9">
    <source>
        <dbReference type="EMBL" id="AKG97526.1"/>
    </source>
</evidence>
<dbReference type="CDD" id="cd00086">
    <property type="entry name" value="homeodomain"/>
    <property type="match status" value="1"/>
</dbReference>
<dbReference type="PROSITE" id="PS50071">
    <property type="entry name" value="HOMEOBOX_2"/>
    <property type="match status" value="1"/>
</dbReference>
<dbReference type="PRINTS" id="PR00024">
    <property type="entry name" value="HOMEOBOX"/>
</dbReference>
<dbReference type="Gene3D" id="1.10.10.60">
    <property type="entry name" value="Homeodomain-like"/>
    <property type="match status" value="1"/>
</dbReference>
<comment type="subcellular location">
    <subcellularLocation>
        <location evidence="1 5 6">Nucleus</location>
    </subcellularLocation>
</comment>
<protein>
    <submittedName>
        <fullName evidence="9">Homeodomain transcription factor BarH1</fullName>
    </submittedName>
</protein>
<feature type="region of interest" description="Disordered" evidence="7">
    <location>
        <begin position="1"/>
        <end position="220"/>
    </location>
</feature>
<evidence type="ECO:0000256" key="5">
    <source>
        <dbReference type="PROSITE-ProRule" id="PRU00108"/>
    </source>
</evidence>
<feature type="compositionally biased region" description="Low complexity" evidence="7">
    <location>
        <begin position="59"/>
        <end position="69"/>
    </location>
</feature>
<evidence type="ECO:0000256" key="1">
    <source>
        <dbReference type="ARBA" id="ARBA00004123"/>
    </source>
</evidence>
<dbReference type="GO" id="GO:0005634">
    <property type="term" value="C:nucleus"/>
    <property type="evidence" value="ECO:0007669"/>
    <property type="project" value="UniProtKB-SubCell"/>
</dbReference>
<name>A0A0F7IS52_PLADU</name>
<dbReference type="InterPro" id="IPR009057">
    <property type="entry name" value="Homeodomain-like_sf"/>
</dbReference>
<dbReference type="GO" id="GO:0000981">
    <property type="term" value="F:DNA-binding transcription factor activity, RNA polymerase II-specific"/>
    <property type="evidence" value="ECO:0007669"/>
    <property type="project" value="InterPro"/>
</dbReference>
<proteinExistence type="evidence at transcript level"/>
<sequence length="374" mass="40805">MTMERLSSSPPQPENYVIRGSSPFDDDDDANSRGSIDVTGAEMSPPVSPGQSPRLHMVSPGARSVSPRGSPSPPLNGLKGAIANNNNPLQAHLNPHPNPLHANRTAPRPSFMIHDILSDKHPVRPTPRSPPSTDSMPGRSPSPSDYGALYGGLHAKSAALGHSQGEKRPHSDNEDDSDIDCVSEDGSRTNDENDNPRDDSKSSHDLSSKSKKPRKARTAFTDHQLSTLETTFERQKYLSVQDRMELAARLNLTDTQVKTWYQNRRTKWKRQTAVGLELLAEAGNYAAVQRMLVTNPYWASYAPHTASIISNLDAVYFRHGPAAAAAAGLAPHQPPRPVLPRMFIHGLQQHISHLPPPTPAGGSSPQSLYHEQRS</sequence>
<feature type="compositionally biased region" description="Polar residues" evidence="7">
    <location>
        <begin position="361"/>
        <end position="374"/>
    </location>
</feature>
<evidence type="ECO:0000256" key="3">
    <source>
        <dbReference type="ARBA" id="ARBA00023155"/>
    </source>
</evidence>
<dbReference type="GO" id="GO:0003677">
    <property type="term" value="F:DNA binding"/>
    <property type="evidence" value="ECO:0007669"/>
    <property type="project" value="UniProtKB-UniRule"/>
</dbReference>
<organism evidence="9">
    <name type="scientific">Platynereis dumerilii</name>
    <name type="common">Dumeril's clam worm</name>
    <dbReference type="NCBI Taxonomy" id="6359"/>
    <lineage>
        <taxon>Eukaryota</taxon>
        <taxon>Metazoa</taxon>
        <taxon>Spiralia</taxon>
        <taxon>Lophotrochozoa</taxon>
        <taxon>Annelida</taxon>
        <taxon>Polychaeta</taxon>
        <taxon>Errantia</taxon>
        <taxon>Phyllodocida</taxon>
        <taxon>Nereididae</taxon>
        <taxon>Platynereis</taxon>
    </lineage>
</organism>
<dbReference type="SMART" id="SM00389">
    <property type="entry name" value="HOX"/>
    <property type="match status" value="1"/>
</dbReference>
<dbReference type="InterPro" id="IPR050848">
    <property type="entry name" value="Homeobox_TF"/>
</dbReference>
<feature type="DNA-binding region" description="Homeobox" evidence="5">
    <location>
        <begin position="213"/>
        <end position="272"/>
    </location>
</feature>
<dbReference type="PANTHER" id="PTHR24333:SF5">
    <property type="entry name" value="VENT HOMEOBOX"/>
    <property type="match status" value="1"/>
</dbReference>
<dbReference type="InterPro" id="IPR020479">
    <property type="entry name" value="HD_metazoa"/>
</dbReference>
<keyword evidence="2 5" id="KW-0238">DNA-binding</keyword>
<dbReference type="InterPro" id="IPR001356">
    <property type="entry name" value="HD"/>
</dbReference>
<evidence type="ECO:0000259" key="8">
    <source>
        <dbReference type="PROSITE" id="PS50071"/>
    </source>
</evidence>
<evidence type="ECO:0000256" key="7">
    <source>
        <dbReference type="SAM" id="MobiDB-lite"/>
    </source>
</evidence>
<dbReference type="AlphaFoldDB" id="A0A0F7IS52"/>
<evidence type="ECO:0000256" key="6">
    <source>
        <dbReference type="RuleBase" id="RU000682"/>
    </source>
</evidence>
<dbReference type="PROSITE" id="PS00027">
    <property type="entry name" value="HOMEOBOX_1"/>
    <property type="match status" value="1"/>
</dbReference>
<reference evidence="9" key="1">
    <citation type="journal article" date="2015" name="BMC Evol. Biol.">
        <title>A metameric origin for the annelid pygidium?</title>
        <authorList>
            <person name="Starunov V.V."/>
            <person name="Dray N."/>
            <person name="Belikova E.V."/>
            <person name="Kerner P."/>
            <person name="Vervoort M."/>
            <person name="Balavoine G."/>
        </authorList>
    </citation>
    <scope>NUCLEOTIDE SEQUENCE</scope>
</reference>
<feature type="domain" description="Homeobox" evidence="8">
    <location>
        <begin position="211"/>
        <end position="271"/>
    </location>
</feature>